<name>A0A7K2IQ92_9ACTN</name>
<dbReference type="InterPro" id="IPR000719">
    <property type="entry name" value="Prot_kinase_dom"/>
</dbReference>
<dbReference type="RefSeq" id="WP_161110604.1">
    <property type="nucleotide sequence ID" value="NZ_WWHY01000001.1"/>
</dbReference>
<keyword evidence="4" id="KW-0418">Kinase</keyword>
<protein>
    <submittedName>
        <fullName evidence="4">Kinase</fullName>
    </submittedName>
</protein>
<evidence type="ECO:0000313" key="4">
    <source>
        <dbReference type="EMBL" id="MYR32131.1"/>
    </source>
</evidence>
<dbReference type="SMART" id="SM00220">
    <property type="entry name" value="S_TKc"/>
    <property type="match status" value="1"/>
</dbReference>
<reference evidence="4 5" key="1">
    <citation type="journal article" date="2019" name="Nat. Commun.">
        <title>The antimicrobial potential of Streptomyces from insect microbiomes.</title>
        <authorList>
            <person name="Chevrette M.G."/>
            <person name="Carlson C.M."/>
            <person name="Ortega H.E."/>
            <person name="Thomas C."/>
            <person name="Ananiev G.E."/>
            <person name="Barns K.J."/>
            <person name="Book A.J."/>
            <person name="Cagnazzo J."/>
            <person name="Carlos C."/>
            <person name="Flanigan W."/>
            <person name="Grubbs K.J."/>
            <person name="Horn H.A."/>
            <person name="Hoffmann F.M."/>
            <person name="Klassen J.L."/>
            <person name="Knack J.J."/>
            <person name="Lewin G.R."/>
            <person name="McDonald B.R."/>
            <person name="Muller L."/>
            <person name="Melo W.G.P."/>
            <person name="Pinto-Tomas A.A."/>
            <person name="Schmitz A."/>
            <person name="Wendt-Pienkowski E."/>
            <person name="Wildman S."/>
            <person name="Zhao M."/>
            <person name="Zhang F."/>
            <person name="Bugni T.S."/>
            <person name="Andes D.R."/>
            <person name="Pupo M.T."/>
            <person name="Currie C.R."/>
        </authorList>
    </citation>
    <scope>NUCLEOTIDE SEQUENCE [LARGE SCALE GENOMIC DNA]</scope>
    <source>
        <strain evidence="4 5">SID5840</strain>
    </source>
</reference>
<dbReference type="GO" id="GO:0004672">
    <property type="term" value="F:protein kinase activity"/>
    <property type="evidence" value="ECO:0007669"/>
    <property type="project" value="InterPro"/>
</dbReference>
<keyword evidence="4" id="KW-0808">Transferase</keyword>
<dbReference type="PROSITE" id="PS50011">
    <property type="entry name" value="PROTEIN_KINASE_DOM"/>
    <property type="match status" value="1"/>
</dbReference>
<feature type="domain" description="Protein kinase" evidence="3">
    <location>
        <begin position="33"/>
        <end position="264"/>
    </location>
</feature>
<sequence>MTSPTPTARVDRGHLPPGVVGLGRKDPERVGPYRTLGVIRRDAAGATLLAEAADGALASVRLLPAEVADGPDVRARLAAEAGRLSRARALCLAGYRDADLQAAEPWLATEYVPGRTLGEHVTEHGPLRGETLTALAAGTAEALAAWHALGGLHLALDPSRVVLSPRGPKIVDPGISSATGRPLGDGRWAAPEQGAVDGSADVFAWGLLMRYAATGAEPSGTMTDDPATGAVSDPLASLIGEASRREPGERPTALRLLEELTPGSGGDLGRAVSDLLAGSWTGVSAPEPRRARRSRTPVVVGAASVVLVGALVGGLLWSGDDSGGPLGALSPTGSGSQDTRGEEDATSGGGSEGAGEAEEGTTLAVESDPTDGAAVVAEALGLVRGASDLLYREHFRIDEGGSPSVAVLEYTEEPVRAVRNMNYHPMGASVSLRFGTDLAEEVEGIIDPATGDTGNIDYHRSEGGSATGTELWEEAQWPLEWILEPGAEIEYLGLSPVPHETSFEDTISDGLVFEATEGHHYSGTYVDGSERPEARETVVDFDLWIDDQGHPLRIEASGVIYPENPAHPDTTFDQERDYIFHEPREIHVPEGSEIGP</sequence>
<dbReference type="InterPro" id="IPR011009">
    <property type="entry name" value="Kinase-like_dom_sf"/>
</dbReference>
<dbReference type="SUPFAM" id="SSF56112">
    <property type="entry name" value="Protein kinase-like (PK-like)"/>
    <property type="match status" value="1"/>
</dbReference>
<comment type="caution">
    <text evidence="4">The sequence shown here is derived from an EMBL/GenBank/DDBJ whole genome shotgun (WGS) entry which is preliminary data.</text>
</comment>
<gene>
    <name evidence="4" type="ORF">GTW20_07585</name>
</gene>
<feature type="region of interest" description="Disordered" evidence="1">
    <location>
        <begin position="1"/>
        <end position="26"/>
    </location>
</feature>
<evidence type="ECO:0000259" key="3">
    <source>
        <dbReference type="PROSITE" id="PS50011"/>
    </source>
</evidence>
<keyword evidence="2" id="KW-1133">Transmembrane helix</keyword>
<evidence type="ECO:0000256" key="1">
    <source>
        <dbReference type="SAM" id="MobiDB-lite"/>
    </source>
</evidence>
<accession>A0A7K2IQ92</accession>
<evidence type="ECO:0000313" key="5">
    <source>
        <dbReference type="Proteomes" id="UP000467124"/>
    </source>
</evidence>
<proteinExistence type="predicted"/>
<dbReference type="EMBL" id="WWHY01000001">
    <property type="protein sequence ID" value="MYR32131.1"/>
    <property type="molecule type" value="Genomic_DNA"/>
</dbReference>
<dbReference type="AlphaFoldDB" id="A0A7K2IQ92"/>
<keyword evidence="2" id="KW-0472">Membrane</keyword>
<dbReference type="GO" id="GO:0005524">
    <property type="term" value="F:ATP binding"/>
    <property type="evidence" value="ECO:0007669"/>
    <property type="project" value="InterPro"/>
</dbReference>
<dbReference type="Proteomes" id="UP000467124">
    <property type="component" value="Unassembled WGS sequence"/>
</dbReference>
<dbReference type="Gene3D" id="1.10.510.10">
    <property type="entry name" value="Transferase(Phosphotransferase) domain 1"/>
    <property type="match status" value="1"/>
</dbReference>
<feature type="region of interest" description="Disordered" evidence="1">
    <location>
        <begin position="323"/>
        <end position="367"/>
    </location>
</feature>
<keyword evidence="2" id="KW-0812">Transmembrane</keyword>
<feature type="transmembrane region" description="Helical" evidence="2">
    <location>
        <begin position="298"/>
        <end position="317"/>
    </location>
</feature>
<evidence type="ECO:0000256" key="2">
    <source>
        <dbReference type="SAM" id="Phobius"/>
    </source>
</evidence>
<organism evidence="4 5">
    <name type="scientific">Nocardiopsis alba</name>
    <dbReference type="NCBI Taxonomy" id="53437"/>
    <lineage>
        <taxon>Bacteria</taxon>
        <taxon>Bacillati</taxon>
        <taxon>Actinomycetota</taxon>
        <taxon>Actinomycetes</taxon>
        <taxon>Streptosporangiales</taxon>
        <taxon>Nocardiopsidaceae</taxon>
        <taxon>Nocardiopsis</taxon>
    </lineage>
</organism>